<proteinExistence type="predicted"/>
<protein>
    <submittedName>
        <fullName evidence="2">Uncharacterized protein</fullName>
    </submittedName>
</protein>
<reference evidence="2 3" key="1">
    <citation type="submission" date="2024-02" db="EMBL/GenBank/DDBJ databases">
        <title>de novo genome assembly of Solanum bulbocastanum strain 11H21.</title>
        <authorList>
            <person name="Hosaka A.J."/>
        </authorList>
    </citation>
    <scope>NUCLEOTIDE SEQUENCE [LARGE SCALE GENOMIC DNA]</scope>
    <source>
        <tissue evidence="2">Young leaves</tissue>
    </source>
</reference>
<comment type="caution">
    <text evidence="2">The sequence shown here is derived from an EMBL/GenBank/DDBJ whole genome shotgun (WGS) entry which is preliminary data.</text>
</comment>
<dbReference type="EMBL" id="JBANQN010000005">
    <property type="protein sequence ID" value="KAK6789297.1"/>
    <property type="molecule type" value="Genomic_DNA"/>
</dbReference>
<evidence type="ECO:0000313" key="2">
    <source>
        <dbReference type="EMBL" id="KAK6789297.1"/>
    </source>
</evidence>
<dbReference type="Proteomes" id="UP001371456">
    <property type="component" value="Unassembled WGS sequence"/>
</dbReference>
<organism evidence="2 3">
    <name type="scientific">Solanum bulbocastanum</name>
    <name type="common">Wild potato</name>
    <dbReference type="NCBI Taxonomy" id="147425"/>
    <lineage>
        <taxon>Eukaryota</taxon>
        <taxon>Viridiplantae</taxon>
        <taxon>Streptophyta</taxon>
        <taxon>Embryophyta</taxon>
        <taxon>Tracheophyta</taxon>
        <taxon>Spermatophyta</taxon>
        <taxon>Magnoliopsida</taxon>
        <taxon>eudicotyledons</taxon>
        <taxon>Gunneridae</taxon>
        <taxon>Pentapetalae</taxon>
        <taxon>asterids</taxon>
        <taxon>lamiids</taxon>
        <taxon>Solanales</taxon>
        <taxon>Solanaceae</taxon>
        <taxon>Solanoideae</taxon>
        <taxon>Solaneae</taxon>
        <taxon>Solanum</taxon>
    </lineage>
</organism>
<evidence type="ECO:0000313" key="3">
    <source>
        <dbReference type="Proteomes" id="UP001371456"/>
    </source>
</evidence>
<sequence length="132" mass="15234">MNQILDTIIALMAGSDSEEEEEDKQDQDLLMEDYASLREDNMNLEQQNCLLQNELIELNKELDSINVKNKDLQKKLHMTKMEVEHSMRWNRSSILLDSIQKSQSTTKHGIGFHKAKGPNIHCLCSHCGTYRS</sequence>
<name>A0AAN8YEA8_SOLBU</name>
<keyword evidence="3" id="KW-1185">Reference proteome</keyword>
<accession>A0AAN8YEA8</accession>
<keyword evidence="1" id="KW-0175">Coiled coil</keyword>
<feature type="coiled-coil region" evidence="1">
    <location>
        <begin position="27"/>
        <end position="75"/>
    </location>
</feature>
<evidence type="ECO:0000256" key="1">
    <source>
        <dbReference type="SAM" id="Coils"/>
    </source>
</evidence>
<dbReference type="AlphaFoldDB" id="A0AAN8YEA8"/>
<gene>
    <name evidence="2" type="ORF">RDI58_013096</name>
</gene>